<dbReference type="EMBL" id="JAJAQC010000017">
    <property type="protein sequence ID" value="MDA0565108.1"/>
    <property type="molecule type" value="Genomic_DNA"/>
</dbReference>
<evidence type="ECO:0000256" key="3">
    <source>
        <dbReference type="ARBA" id="ARBA00022692"/>
    </source>
</evidence>
<feature type="transmembrane region" description="Helical" evidence="6">
    <location>
        <begin position="269"/>
        <end position="287"/>
    </location>
</feature>
<keyword evidence="5 6" id="KW-0472">Membrane</keyword>
<feature type="transmembrane region" description="Helical" evidence="6">
    <location>
        <begin position="183"/>
        <end position="201"/>
    </location>
</feature>
<dbReference type="InterPro" id="IPR037185">
    <property type="entry name" value="EmrE-like"/>
</dbReference>
<sequence>MRTSPDTSRRGPARRAVPAPALVLGSVVSVQVGQALGRDLFAWTGPAGVVALRLGIAALVLLPLWRPRPPRDARTLLLVCAYGAAIAGMNLIYPAMAHLPMGMAVTVQFLGPVAVALAGSRRAVDLAWGGLAGAGILLFAADTGTGSGGADLVGLAYAAGSGASMAAYILLSRRAGAAAADGAPLAWAVAVAALITLPIGAVQEGTALLDPRLLAAGAGIAVLSAVVPYSLDLAALRRLPPRVVGVLQSLEPAVGAVAALIVLGERLASAQWGAVACVTAAAIGAVATRRTRRDRGAGPPE</sequence>
<protein>
    <submittedName>
        <fullName evidence="8">EamA family transporter</fullName>
    </submittedName>
</protein>
<dbReference type="InterPro" id="IPR000620">
    <property type="entry name" value="EamA_dom"/>
</dbReference>
<evidence type="ECO:0000256" key="5">
    <source>
        <dbReference type="ARBA" id="ARBA00023136"/>
    </source>
</evidence>
<evidence type="ECO:0000313" key="9">
    <source>
        <dbReference type="Proteomes" id="UP001140076"/>
    </source>
</evidence>
<evidence type="ECO:0000256" key="2">
    <source>
        <dbReference type="ARBA" id="ARBA00007362"/>
    </source>
</evidence>
<feature type="transmembrane region" description="Helical" evidence="6">
    <location>
        <begin position="126"/>
        <end position="146"/>
    </location>
</feature>
<organism evidence="8 9">
    <name type="scientific">Streptomonospora mangrovi</name>
    <dbReference type="NCBI Taxonomy" id="2883123"/>
    <lineage>
        <taxon>Bacteria</taxon>
        <taxon>Bacillati</taxon>
        <taxon>Actinomycetota</taxon>
        <taxon>Actinomycetes</taxon>
        <taxon>Streptosporangiales</taxon>
        <taxon>Nocardiopsidaceae</taxon>
        <taxon>Streptomonospora</taxon>
    </lineage>
</organism>
<dbReference type="Pfam" id="PF00892">
    <property type="entry name" value="EamA"/>
    <property type="match status" value="1"/>
</dbReference>
<proteinExistence type="inferred from homology"/>
<accession>A0A9X3SDQ5</accession>
<dbReference type="GO" id="GO:0016020">
    <property type="term" value="C:membrane"/>
    <property type="evidence" value="ECO:0007669"/>
    <property type="project" value="UniProtKB-SubCell"/>
</dbReference>
<dbReference type="PANTHER" id="PTHR32322:SF2">
    <property type="entry name" value="EAMA DOMAIN-CONTAINING PROTEIN"/>
    <property type="match status" value="1"/>
</dbReference>
<dbReference type="PANTHER" id="PTHR32322">
    <property type="entry name" value="INNER MEMBRANE TRANSPORTER"/>
    <property type="match status" value="1"/>
</dbReference>
<keyword evidence="3 6" id="KW-0812">Transmembrane</keyword>
<evidence type="ECO:0000256" key="4">
    <source>
        <dbReference type="ARBA" id="ARBA00022989"/>
    </source>
</evidence>
<evidence type="ECO:0000256" key="6">
    <source>
        <dbReference type="SAM" id="Phobius"/>
    </source>
</evidence>
<feature type="domain" description="EamA" evidence="7">
    <location>
        <begin position="154"/>
        <end position="284"/>
    </location>
</feature>
<dbReference type="InterPro" id="IPR050638">
    <property type="entry name" value="AA-Vitamin_Transporters"/>
</dbReference>
<feature type="transmembrane region" description="Helical" evidence="6">
    <location>
        <begin position="213"/>
        <end position="231"/>
    </location>
</feature>
<dbReference type="AlphaFoldDB" id="A0A9X3SDQ5"/>
<comment type="caution">
    <text evidence="8">The sequence shown here is derived from an EMBL/GenBank/DDBJ whole genome shotgun (WGS) entry which is preliminary data.</text>
</comment>
<feature type="transmembrane region" description="Helical" evidence="6">
    <location>
        <begin position="152"/>
        <end position="171"/>
    </location>
</feature>
<feature type="transmembrane region" description="Helical" evidence="6">
    <location>
        <begin position="76"/>
        <end position="93"/>
    </location>
</feature>
<feature type="transmembrane region" description="Helical" evidence="6">
    <location>
        <begin position="243"/>
        <end position="263"/>
    </location>
</feature>
<evidence type="ECO:0000259" key="7">
    <source>
        <dbReference type="Pfam" id="PF00892"/>
    </source>
</evidence>
<comment type="similarity">
    <text evidence="2">Belongs to the EamA transporter family.</text>
</comment>
<feature type="transmembrane region" description="Helical" evidence="6">
    <location>
        <begin position="45"/>
        <end position="64"/>
    </location>
</feature>
<keyword evidence="4 6" id="KW-1133">Transmembrane helix</keyword>
<dbReference type="RefSeq" id="WP_270072388.1">
    <property type="nucleotide sequence ID" value="NZ_JAJAQC010000017.1"/>
</dbReference>
<feature type="transmembrane region" description="Helical" evidence="6">
    <location>
        <begin position="99"/>
        <end position="119"/>
    </location>
</feature>
<dbReference type="Proteomes" id="UP001140076">
    <property type="component" value="Unassembled WGS sequence"/>
</dbReference>
<dbReference type="SUPFAM" id="SSF103481">
    <property type="entry name" value="Multidrug resistance efflux transporter EmrE"/>
    <property type="match status" value="2"/>
</dbReference>
<gene>
    <name evidence="8" type="ORF">LG943_12365</name>
</gene>
<keyword evidence="9" id="KW-1185">Reference proteome</keyword>
<evidence type="ECO:0000256" key="1">
    <source>
        <dbReference type="ARBA" id="ARBA00004141"/>
    </source>
</evidence>
<reference evidence="8" key="1">
    <citation type="submission" date="2021-10" db="EMBL/GenBank/DDBJ databases">
        <title>Streptomonospora sp. nov., isolated from mangrove soil.</title>
        <authorList>
            <person name="Chen X."/>
            <person name="Ge X."/>
            <person name="Liu W."/>
        </authorList>
    </citation>
    <scope>NUCLEOTIDE SEQUENCE</scope>
    <source>
        <strain evidence="8">S1-112</strain>
    </source>
</reference>
<evidence type="ECO:0000313" key="8">
    <source>
        <dbReference type="EMBL" id="MDA0565108.1"/>
    </source>
</evidence>
<comment type="subcellular location">
    <subcellularLocation>
        <location evidence="1">Membrane</location>
        <topology evidence="1">Multi-pass membrane protein</topology>
    </subcellularLocation>
</comment>
<name>A0A9X3SDQ5_9ACTN</name>